<dbReference type="SUPFAM" id="SSF141571">
    <property type="entry name" value="Pentapeptide repeat-like"/>
    <property type="match status" value="2"/>
</dbReference>
<reference evidence="3" key="1">
    <citation type="submission" date="2021-02" db="EMBL/GenBank/DDBJ databases">
        <authorList>
            <person name="Nowell W R."/>
        </authorList>
    </citation>
    <scope>NUCLEOTIDE SEQUENCE</scope>
</reference>
<evidence type="ECO:0008006" key="5">
    <source>
        <dbReference type="Google" id="ProtNLM"/>
    </source>
</evidence>
<evidence type="ECO:0000313" key="3">
    <source>
        <dbReference type="EMBL" id="CAF4166113.1"/>
    </source>
</evidence>
<protein>
    <recommendedName>
        <fullName evidence="5">Pentapeptide repeat-containing protein</fullName>
    </recommendedName>
</protein>
<dbReference type="Pfam" id="PF00805">
    <property type="entry name" value="Pentapeptide"/>
    <property type="match status" value="5"/>
</dbReference>
<feature type="transmembrane region" description="Helical" evidence="2">
    <location>
        <begin position="28"/>
        <end position="50"/>
    </location>
</feature>
<dbReference type="Proteomes" id="UP000663842">
    <property type="component" value="Unassembled WGS sequence"/>
</dbReference>
<name>A0A819ZNP9_9BILA</name>
<feature type="compositionally biased region" description="Basic and acidic residues" evidence="1">
    <location>
        <begin position="58"/>
        <end position="74"/>
    </location>
</feature>
<dbReference type="InterPro" id="IPR001646">
    <property type="entry name" value="5peptide_repeat"/>
</dbReference>
<dbReference type="AlphaFoldDB" id="A0A819ZNP9"/>
<keyword evidence="2" id="KW-0472">Membrane</keyword>
<gene>
    <name evidence="3" type="ORF">UXM345_LOCUS25993</name>
</gene>
<comment type="caution">
    <text evidence="3">The sequence shown here is derived from an EMBL/GenBank/DDBJ whole genome shotgun (WGS) entry which is preliminary data.</text>
</comment>
<keyword evidence="2" id="KW-0812">Transmembrane</keyword>
<dbReference type="PANTHER" id="PTHR14136:SF17">
    <property type="entry name" value="BTB_POZ DOMAIN-CONTAINING PROTEIN KCTD9"/>
    <property type="match status" value="1"/>
</dbReference>
<proteinExistence type="predicted"/>
<dbReference type="PANTHER" id="PTHR14136">
    <property type="entry name" value="BTB_POZ DOMAIN-CONTAINING PROTEIN KCTD9"/>
    <property type="match status" value="1"/>
</dbReference>
<feature type="region of interest" description="Disordered" evidence="1">
    <location>
        <begin position="55"/>
        <end position="90"/>
    </location>
</feature>
<dbReference type="Gene3D" id="2.160.20.80">
    <property type="entry name" value="E3 ubiquitin-protein ligase SopA"/>
    <property type="match status" value="2"/>
</dbReference>
<keyword evidence="2" id="KW-1133">Transmembrane helix</keyword>
<evidence type="ECO:0000256" key="2">
    <source>
        <dbReference type="SAM" id="Phobius"/>
    </source>
</evidence>
<sequence length="681" mass="75969">MASPEQIIRTDGSVIGTRDQKSVKFRGGLKFISSLLLPLALGVFTIVITFQQQSAAKQQRDDDRNAAEQQRINDRNTSQQQRDQEKQEAGLLRKQEENLDKQRYENGRFDAYIKEMGKLLKENNGSIISSQVAATLARVETLNIFRQLDAQRNVQIIRFLFEAKQLIDTPKDRSLDLSTAQLLDIDFRDTAVDGKQLDQLSLTGIFLSNATFIGIKMSNISFSRTKFDTANFSLAKINDANFSSAEFYNTSFASTSFSNTTFAKATFNNVNFLSKNIHGVNFKNIFLFSVLYNPDFSSASLSNVNFSQAVLFNSKFSSPIINAGFLSAILNYVGFSFAELVKADFSKAQFMDVNFSQAVLFNAKFSSAILNDVDFSFAELAKADFSKTQFMNVNFSSTLLISGTFKYAVVSNANFQQSSCVASIFDYGSLSYCNFSHSNLKDATFKQATLSQVNFSRANLYKTNFTGANMAKSELDNTLSIQFTGANMAKSELDNTLSIQDAILTNGIRGHDENLISNGQADCNISHISGWTVSNGNITSVISNSSNSNCQFTFQSLSTGATMYQRVNLSDKWDSNFWPYSQAVLSAKMSVGISMELKGIKNDHSVSSKETLSSNEKQINLLLHNNMWELEVFIQFNATTNHSNMKNYWCDDIKLYIIYGTSLESKYGLDFQFLGKLSTVV</sequence>
<organism evidence="3 4">
    <name type="scientific">Rotaria magnacalcarata</name>
    <dbReference type="NCBI Taxonomy" id="392030"/>
    <lineage>
        <taxon>Eukaryota</taxon>
        <taxon>Metazoa</taxon>
        <taxon>Spiralia</taxon>
        <taxon>Gnathifera</taxon>
        <taxon>Rotifera</taxon>
        <taxon>Eurotatoria</taxon>
        <taxon>Bdelloidea</taxon>
        <taxon>Philodinida</taxon>
        <taxon>Philodinidae</taxon>
        <taxon>Rotaria</taxon>
    </lineage>
</organism>
<evidence type="ECO:0000313" key="4">
    <source>
        <dbReference type="Proteomes" id="UP000663842"/>
    </source>
</evidence>
<accession>A0A819ZNP9</accession>
<evidence type="ECO:0000256" key="1">
    <source>
        <dbReference type="SAM" id="MobiDB-lite"/>
    </source>
</evidence>
<dbReference type="InterPro" id="IPR051082">
    <property type="entry name" value="Pentapeptide-BTB/POZ_domain"/>
</dbReference>
<dbReference type="EMBL" id="CAJOBF010005166">
    <property type="protein sequence ID" value="CAF4166113.1"/>
    <property type="molecule type" value="Genomic_DNA"/>
</dbReference>